<sequence>MEIESMKSGAAASYQGSAAATSTKTPDTAVQPEASTQAGLSQTADKKPAVQNFFTEKDQEDKDPSQEKDAKQGTQLKKAVNDLNKQMKNSEAIFGIHDKTNRVTIKIIDKTTKEVIKEYPPEETLDMIAKVWEIAGILVDEKL</sequence>
<dbReference type="BioCyc" id="RHOM585394:G1H02-136-MONOMER"/>
<dbReference type="STRING" id="585394.RHOM_00645"/>
<dbReference type="Gene3D" id="3.30.160.170">
    <property type="entry name" value="FlaG-like"/>
    <property type="match status" value="1"/>
</dbReference>
<dbReference type="RefSeq" id="WP_014078350.1">
    <property type="nucleotide sequence ID" value="NC_015977.1"/>
</dbReference>
<protein>
    <submittedName>
        <fullName evidence="2">Uncharacterized flagellar protein FlaG</fullName>
    </submittedName>
</protein>
<dbReference type="SUPFAM" id="SSF160214">
    <property type="entry name" value="FlaG-like"/>
    <property type="match status" value="1"/>
</dbReference>
<dbReference type="OrthoDB" id="9799867at2"/>
<feature type="region of interest" description="Disordered" evidence="1">
    <location>
        <begin position="1"/>
        <end position="75"/>
    </location>
</feature>
<proteinExistence type="predicted"/>
<keyword evidence="3" id="KW-1185">Reference proteome</keyword>
<keyword evidence="2" id="KW-0966">Cell projection</keyword>
<keyword evidence="2" id="KW-0969">Cilium</keyword>
<evidence type="ECO:0000256" key="1">
    <source>
        <dbReference type="SAM" id="MobiDB-lite"/>
    </source>
</evidence>
<name>G2SZK2_ROSHA</name>
<dbReference type="EMBL" id="CP003040">
    <property type="protein sequence ID" value="AEN95256.1"/>
    <property type="molecule type" value="Genomic_DNA"/>
</dbReference>
<dbReference type="AlphaFoldDB" id="G2SZK2"/>
<feature type="compositionally biased region" description="Low complexity" evidence="1">
    <location>
        <begin position="8"/>
        <end position="23"/>
    </location>
</feature>
<dbReference type="InterPro" id="IPR035924">
    <property type="entry name" value="FlaG-like_sf"/>
</dbReference>
<dbReference type="eggNOG" id="COG1334">
    <property type="taxonomic scope" value="Bacteria"/>
</dbReference>
<evidence type="ECO:0000313" key="2">
    <source>
        <dbReference type="EMBL" id="AEN95256.1"/>
    </source>
</evidence>
<feature type="compositionally biased region" description="Polar residues" evidence="1">
    <location>
        <begin position="24"/>
        <end position="43"/>
    </location>
</feature>
<accession>G2SZK2</accession>
<dbReference type="PANTHER" id="PTHR37166">
    <property type="entry name" value="PROTEIN FLAG"/>
    <property type="match status" value="1"/>
</dbReference>
<dbReference type="KEGG" id="rho:RHOM_00645"/>
<keyword evidence="2" id="KW-0282">Flagellum</keyword>
<dbReference type="HOGENOM" id="CLU_120910_1_0_9"/>
<organism evidence="2 3">
    <name type="scientific">Roseburia hominis (strain DSM 16839 / JCM 17582 / NCIMB 14029 / A2-183)</name>
    <dbReference type="NCBI Taxonomy" id="585394"/>
    <lineage>
        <taxon>Bacteria</taxon>
        <taxon>Bacillati</taxon>
        <taxon>Bacillota</taxon>
        <taxon>Clostridia</taxon>
        <taxon>Lachnospirales</taxon>
        <taxon>Lachnospiraceae</taxon>
        <taxon>Roseburia</taxon>
    </lineage>
</organism>
<dbReference type="Pfam" id="PF03646">
    <property type="entry name" value="FlaG"/>
    <property type="match status" value="1"/>
</dbReference>
<dbReference type="GeneID" id="93722029"/>
<dbReference type="Proteomes" id="UP000008178">
    <property type="component" value="Chromosome"/>
</dbReference>
<feature type="compositionally biased region" description="Basic and acidic residues" evidence="1">
    <location>
        <begin position="55"/>
        <end position="71"/>
    </location>
</feature>
<gene>
    <name evidence="2" type="ordered locus">RHOM_00645</name>
</gene>
<evidence type="ECO:0000313" key="3">
    <source>
        <dbReference type="Proteomes" id="UP000008178"/>
    </source>
</evidence>
<dbReference type="PANTHER" id="PTHR37166:SF1">
    <property type="entry name" value="PROTEIN FLAG"/>
    <property type="match status" value="1"/>
</dbReference>
<reference evidence="2 3" key="1">
    <citation type="journal article" date="2015" name="Genome Announc.">
        <title>Complete genome sequence of the human gut symbiont Roseburia hominis.</title>
        <authorList>
            <person name="Travis A.J."/>
            <person name="Kelly D."/>
            <person name="Flint H.J."/>
            <person name="Aminov R.I."/>
        </authorList>
    </citation>
    <scope>NUCLEOTIDE SEQUENCE [LARGE SCALE GENOMIC DNA]</scope>
    <source>
        <strain evidence="3">DSM 16839 / JCM 17582 / NCIMB 14029 / A2-183</strain>
    </source>
</reference>
<dbReference type="InterPro" id="IPR005186">
    <property type="entry name" value="FlaG"/>
</dbReference>